<dbReference type="SUPFAM" id="SSF142906">
    <property type="entry name" value="YjbR-like"/>
    <property type="match status" value="1"/>
</dbReference>
<keyword evidence="2" id="KW-0238">DNA-binding</keyword>
<dbReference type="OrthoDB" id="9789813at2"/>
<evidence type="ECO:0000313" key="3">
    <source>
        <dbReference type="Proteomes" id="UP000254330"/>
    </source>
</evidence>
<name>A0A2U3ADK9_9BACL</name>
<reference evidence="2 4" key="2">
    <citation type="submission" date="2019-03" db="EMBL/GenBank/DDBJ databases">
        <title>Genomic Encyclopedia of Type Strains, Phase IV (KMG-IV): sequencing the most valuable type-strain genomes for metagenomic binning, comparative biology and taxonomic classification.</title>
        <authorList>
            <person name="Goeker M."/>
        </authorList>
    </citation>
    <scope>NUCLEOTIDE SEQUENCE [LARGE SCALE GENOMIC DNA]</scope>
    <source>
        <strain evidence="2 4">DSM 20580</strain>
    </source>
</reference>
<keyword evidence="4" id="KW-1185">Reference proteome</keyword>
<evidence type="ECO:0000313" key="4">
    <source>
        <dbReference type="Proteomes" id="UP000294641"/>
    </source>
</evidence>
<organism evidence="1 3">
    <name type="scientific">Kurthia zopfii</name>
    <dbReference type="NCBI Taxonomy" id="1650"/>
    <lineage>
        <taxon>Bacteria</taxon>
        <taxon>Bacillati</taxon>
        <taxon>Bacillota</taxon>
        <taxon>Bacilli</taxon>
        <taxon>Bacillales</taxon>
        <taxon>Caryophanaceae</taxon>
        <taxon>Kurthia</taxon>
    </lineage>
</organism>
<evidence type="ECO:0000313" key="1">
    <source>
        <dbReference type="EMBL" id="STX09589.1"/>
    </source>
</evidence>
<reference evidence="1 3" key="1">
    <citation type="submission" date="2018-06" db="EMBL/GenBank/DDBJ databases">
        <authorList>
            <consortium name="Pathogen Informatics"/>
            <person name="Doyle S."/>
        </authorList>
    </citation>
    <scope>NUCLEOTIDE SEQUENCE [LARGE SCALE GENOMIC DNA]</scope>
    <source>
        <strain evidence="1 3">NCTC10597</strain>
    </source>
</reference>
<proteinExistence type="predicted"/>
<dbReference type="PANTHER" id="PTHR35145">
    <property type="entry name" value="CYTOPLASMIC PROTEIN-RELATED"/>
    <property type="match status" value="1"/>
</dbReference>
<sequence length="117" mass="13524">MEKEVLEGFCKSLKGVTTDFQQEWGAQRYHIGGKMFAMFGTDAKGVPIFTLKCDPAKAEELREQYEEIVPGYYMNKTHWISIYYSIDESNEFAENLLAQARQLVFNKLTKKVQKEIG</sequence>
<dbReference type="AlphaFoldDB" id="A0A2U3ADK9"/>
<accession>A0A2U3ADK9</accession>
<dbReference type="Gene3D" id="3.90.1150.30">
    <property type="match status" value="1"/>
</dbReference>
<evidence type="ECO:0000313" key="2">
    <source>
        <dbReference type="EMBL" id="TDR39053.1"/>
    </source>
</evidence>
<comment type="caution">
    <text evidence="1">The sequence shown here is derived from an EMBL/GenBank/DDBJ whole genome shotgun (WGS) entry which is preliminary data.</text>
</comment>
<dbReference type="Proteomes" id="UP000254330">
    <property type="component" value="Unassembled WGS sequence"/>
</dbReference>
<dbReference type="InterPro" id="IPR007351">
    <property type="entry name" value="YjbR"/>
</dbReference>
<protein>
    <submittedName>
        <fullName evidence="2">DNA-binding protein (MmcQ/YjbR family)</fullName>
    </submittedName>
    <submittedName>
        <fullName evidence="1">Uncharacterized protein conserved in bacteria</fullName>
    </submittedName>
</protein>
<dbReference type="Pfam" id="PF04237">
    <property type="entry name" value="YjbR"/>
    <property type="match status" value="1"/>
</dbReference>
<dbReference type="RefSeq" id="WP_109349462.1">
    <property type="nucleotide sequence ID" value="NZ_BJUE01000027.1"/>
</dbReference>
<dbReference type="EMBL" id="UGNP01000001">
    <property type="protein sequence ID" value="STX09589.1"/>
    <property type="molecule type" value="Genomic_DNA"/>
</dbReference>
<dbReference type="InterPro" id="IPR058532">
    <property type="entry name" value="YjbR/MT2646/Rv2570-like"/>
</dbReference>
<dbReference type="GO" id="GO:0003677">
    <property type="term" value="F:DNA binding"/>
    <property type="evidence" value="ECO:0007669"/>
    <property type="project" value="UniProtKB-KW"/>
</dbReference>
<gene>
    <name evidence="1" type="primary">yjbR</name>
    <name evidence="2" type="ORF">DFR61_11349</name>
    <name evidence="1" type="ORF">NCTC10597_01276</name>
</gene>
<dbReference type="InterPro" id="IPR038056">
    <property type="entry name" value="YjbR-like_sf"/>
</dbReference>
<dbReference type="Proteomes" id="UP000294641">
    <property type="component" value="Unassembled WGS sequence"/>
</dbReference>
<dbReference type="EMBL" id="SNZG01000013">
    <property type="protein sequence ID" value="TDR39053.1"/>
    <property type="molecule type" value="Genomic_DNA"/>
</dbReference>
<dbReference type="PANTHER" id="PTHR35145:SF1">
    <property type="entry name" value="CYTOPLASMIC PROTEIN"/>
    <property type="match status" value="1"/>
</dbReference>